<dbReference type="GeneID" id="20804248"/>
<sequence length="105" mass="11313">MMADIAERARESAAGFGAEEQVAGGVIRVGQFIVVLGESTQRCHLVVVRGGGGLVAECDGAQQHQEHQEERERTLATHDGAKDGMNMMAPRWNYDSTTLHATMSS</sequence>
<dbReference type="AlphaFoldDB" id="W4H326"/>
<evidence type="ECO:0000256" key="1">
    <source>
        <dbReference type="SAM" id="MobiDB-lite"/>
    </source>
</evidence>
<gene>
    <name evidence="2" type="ORF">H257_02252</name>
</gene>
<reference evidence="2" key="1">
    <citation type="submission" date="2013-12" db="EMBL/GenBank/DDBJ databases">
        <title>The Genome Sequence of Aphanomyces astaci APO3.</title>
        <authorList>
            <consortium name="The Broad Institute Genomics Platform"/>
            <person name="Russ C."/>
            <person name="Tyler B."/>
            <person name="van West P."/>
            <person name="Dieguez-Uribeondo J."/>
            <person name="Young S.K."/>
            <person name="Zeng Q."/>
            <person name="Gargeya S."/>
            <person name="Fitzgerald M."/>
            <person name="Abouelleil A."/>
            <person name="Alvarado L."/>
            <person name="Chapman S.B."/>
            <person name="Gainer-Dewar J."/>
            <person name="Goldberg J."/>
            <person name="Griggs A."/>
            <person name="Gujja S."/>
            <person name="Hansen M."/>
            <person name="Howarth C."/>
            <person name="Imamovic A."/>
            <person name="Ireland A."/>
            <person name="Larimer J."/>
            <person name="McCowan C."/>
            <person name="Murphy C."/>
            <person name="Pearson M."/>
            <person name="Poon T.W."/>
            <person name="Priest M."/>
            <person name="Roberts A."/>
            <person name="Saif S."/>
            <person name="Shea T."/>
            <person name="Sykes S."/>
            <person name="Wortman J."/>
            <person name="Nusbaum C."/>
            <person name="Birren B."/>
        </authorList>
    </citation>
    <scope>NUCLEOTIDE SEQUENCE [LARGE SCALE GENOMIC DNA]</scope>
    <source>
        <strain evidence="2">APO3</strain>
    </source>
</reference>
<feature type="region of interest" description="Disordered" evidence="1">
    <location>
        <begin position="62"/>
        <end position="90"/>
    </location>
</feature>
<dbReference type="RefSeq" id="XP_009824106.1">
    <property type="nucleotide sequence ID" value="XM_009825804.1"/>
</dbReference>
<dbReference type="EMBL" id="KI913117">
    <property type="protein sequence ID" value="ETV85634.1"/>
    <property type="molecule type" value="Genomic_DNA"/>
</dbReference>
<name>W4H326_APHAT</name>
<organism evidence="2">
    <name type="scientific">Aphanomyces astaci</name>
    <name type="common">Crayfish plague agent</name>
    <dbReference type="NCBI Taxonomy" id="112090"/>
    <lineage>
        <taxon>Eukaryota</taxon>
        <taxon>Sar</taxon>
        <taxon>Stramenopiles</taxon>
        <taxon>Oomycota</taxon>
        <taxon>Saprolegniomycetes</taxon>
        <taxon>Saprolegniales</taxon>
        <taxon>Verrucalvaceae</taxon>
        <taxon>Aphanomyces</taxon>
    </lineage>
</organism>
<accession>W4H326</accession>
<dbReference type="VEuPathDB" id="FungiDB:H257_02252"/>
<evidence type="ECO:0000313" key="2">
    <source>
        <dbReference type="EMBL" id="ETV85634.1"/>
    </source>
</evidence>
<feature type="compositionally biased region" description="Basic and acidic residues" evidence="1">
    <location>
        <begin position="64"/>
        <end position="82"/>
    </location>
</feature>
<protein>
    <submittedName>
        <fullName evidence="2">Uncharacterized protein</fullName>
    </submittedName>
</protein>
<proteinExistence type="predicted"/>